<reference evidence="1 2" key="1">
    <citation type="submission" date="2016-11" db="EMBL/GenBank/DDBJ databases">
        <authorList>
            <person name="Jaros S."/>
            <person name="Januszkiewicz K."/>
            <person name="Wedrychowicz H."/>
        </authorList>
    </citation>
    <scope>NUCLEOTIDE SEQUENCE [LARGE SCALE GENOMIC DNA]</scope>
    <source>
        <strain evidence="1 2">GAS86</strain>
    </source>
</reference>
<gene>
    <name evidence="1" type="ORF">SAMN05444168_1595</name>
</gene>
<name>A0A1N6FIC4_9BURK</name>
<evidence type="ECO:0000313" key="2">
    <source>
        <dbReference type="Proteomes" id="UP000184693"/>
    </source>
</evidence>
<dbReference type="RefSeq" id="WP_074263779.1">
    <property type="nucleotide sequence ID" value="NZ_FSRM01000001.1"/>
</dbReference>
<organism evidence="1 2">
    <name type="scientific">Paraburkholderia phenazinium</name>
    <dbReference type="NCBI Taxonomy" id="60549"/>
    <lineage>
        <taxon>Bacteria</taxon>
        <taxon>Pseudomonadati</taxon>
        <taxon>Pseudomonadota</taxon>
        <taxon>Betaproteobacteria</taxon>
        <taxon>Burkholderiales</taxon>
        <taxon>Burkholderiaceae</taxon>
        <taxon>Paraburkholderia</taxon>
    </lineage>
</organism>
<sequence length="70" mass="7867">MNVMEAAKYLFVSRPHVRVLVERGALTGTPIENGDYEIDDASVEKYAADRKRAAKEWLDSQTEDNDPLGL</sequence>
<dbReference type="OrthoDB" id="9034115at2"/>
<dbReference type="Proteomes" id="UP000184693">
    <property type="component" value="Unassembled WGS sequence"/>
</dbReference>
<protein>
    <submittedName>
        <fullName evidence="1">DNA binding domain-containing protein, excisionase family</fullName>
    </submittedName>
</protein>
<dbReference type="EMBL" id="FSRM01000001">
    <property type="protein sequence ID" value="SIN95029.1"/>
    <property type="molecule type" value="Genomic_DNA"/>
</dbReference>
<proteinExistence type="predicted"/>
<dbReference type="AlphaFoldDB" id="A0A1N6FIC4"/>
<evidence type="ECO:0000313" key="1">
    <source>
        <dbReference type="EMBL" id="SIN95029.1"/>
    </source>
</evidence>
<accession>A0A1N6FIC4</accession>